<sequence length="613" mass="68084">MTPSFADRTPRRDFLALAGLSSAGLALTSCGTPELPPPAATGTDSGGQPTATGSAPREVPRGKPADVPREQTLMLSYGDGSDLGICNPYASGFNHQRGMAALLEPLWYYSAFSGETTPWLADGEPVYAKDYKSVTITTRTDAKWSDGTPFSAKDVAFSVEMLRNEKNAAMTYAADIREWVKKAEATDDKTVKITFTKPAPRFAFDYLYFKNDLGIFLVPEHIFSEQKDQYGFLFYDPSKQWPVVTGPYTVVDWTVQQRLLDRRDDWWAVQAGLAEAPGPKRIIVVPFTDPTNTAQQLINNELDSSLDLRPPVIKQVVDQNQKIIAWTDRNAPYGYTDWWPQSLFFNCAAPPFDDLDMRRAINHGINRQQLVDIGYEGAGTLSELPFPDFPPLKPYLDAARPMLAQYPTNAYDLAKVDAIMTGKGYAKDGDGLWAKDGKRVDATIYGIVDLVNDYGAILAEQLRAAGFEASLQTPGDSVTRITDGSAKLFLFGFAGAIADPYPSLELMHSRHYSKIGEAGDVSSHWRNAEYDKIVEQMASLPVADPGELPLFLQAMEIYLRELPHTPLVQWMHRIPYNTTYWTGWPTASDPYLPGAFWFKTFSLELTRIKPAAG</sequence>
<dbReference type="PANTHER" id="PTHR30290:SF82">
    <property type="entry name" value="ABC-TYPE DIPEPTIDE_OLIGOPEPTIDE TRANSPORT SYSTEM, PERIPLASMIC COMPONENT"/>
    <property type="match status" value="1"/>
</dbReference>
<dbReference type="GO" id="GO:0042597">
    <property type="term" value="C:periplasmic space"/>
    <property type="evidence" value="ECO:0007669"/>
    <property type="project" value="UniProtKB-ARBA"/>
</dbReference>
<proteinExistence type="predicted"/>
<dbReference type="GO" id="GO:1904680">
    <property type="term" value="F:peptide transmembrane transporter activity"/>
    <property type="evidence" value="ECO:0007669"/>
    <property type="project" value="TreeGrafter"/>
</dbReference>
<evidence type="ECO:0000256" key="1">
    <source>
        <dbReference type="SAM" id="MobiDB-lite"/>
    </source>
</evidence>
<name>A0A7Y9I7E9_9ACTN</name>
<dbReference type="AlphaFoldDB" id="A0A7Y9I7E9"/>
<dbReference type="GO" id="GO:0015833">
    <property type="term" value="P:peptide transport"/>
    <property type="evidence" value="ECO:0007669"/>
    <property type="project" value="TreeGrafter"/>
</dbReference>
<dbReference type="GO" id="GO:0043190">
    <property type="term" value="C:ATP-binding cassette (ABC) transporter complex"/>
    <property type="evidence" value="ECO:0007669"/>
    <property type="project" value="InterPro"/>
</dbReference>
<feature type="compositionally biased region" description="Polar residues" evidence="1">
    <location>
        <begin position="42"/>
        <end position="53"/>
    </location>
</feature>
<dbReference type="Pfam" id="PF00496">
    <property type="entry name" value="SBP_bac_5"/>
    <property type="match status" value="1"/>
</dbReference>
<dbReference type="PROSITE" id="PS51318">
    <property type="entry name" value="TAT"/>
    <property type="match status" value="1"/>
</dbReference>
<gene>
    <name evidence="3" type="ORF">BKA15_002827</name>
</gene>
<dbReference type="Gene3D" id="3.10.105.10">
    <property type="entry name" value="Dipeptide-binding Protein, Domain 3"/>
    <property type="match status" value="1"/>
</dbReference>
<evidence type="ECO:0000259" key="2">
    <source>
        <dbReference type="Pfam" id="PF00496"/>
    </source>
</evidence>
<comment type="caution">
    <text evidence="3">The sequence shown here is derived from an EMBL/GenBank/DDBJ whole genome shotgun (WGS) entry which is preliminary data.</text>
</comment>
<keyword evidence="4" id="KW-1185">Reference proteome</keyword>
<feature type="region of interest" description="Disordered" evidence="1">
    <location>
        <begin position="28"/>
        <end position="69"/>
    </location>
</feature>
<evidence type="ECO:0000313" key="3">
    <source>
        <dbReference type="EMBL" id="NYE71498.1"/>
    </source>
</evidence>
<accession>A0A7Y9I7E9</accession>
<dbReference type="Proteomes" id="UP000569914">
    <property type="component" value="Unassembled WGS sequence"/>
</dbReference>
<dbReference type="PANTHER" id="PTHR30290">
    <property type="entry name" value="PERIPLASMIC BINDING COMPONENT OF ABC TRANSPORTER"/>
    <property type="match status" value="1"/>
</dbReference>
<reference evidence="3 4" key="1">
    <citation type="submission" date="2020-07" db="EMBL/GenBank/DDBJ databases">
        <title>Sequencing the genomes of 1000 actinobacteria strains.</title>
        <authorList>
            <person name="Klenk H.-P."/>
        </authorList>
    </citation>
    <scope>NUCLEOTIDE SEQUENCE [LARGE SCALE GENOMIC DNA]</scope>
    <source>
        <strain evidence="3 4">DSM 22083</strain>
    </source>
</reference>
<dbReference type="InterPro" id="IPR030678">
    <property type="entry name" value="Peptide/Ni-bd"/>
</dbReference>
<dbReference type="Gene3D" id="3.90.76.10">
    <property type="entry name" value="Dipeptide-binding Protein, Domain 1"/>
    <property type="match status" value="1"/>
</dbReference>
<dbReference type="EMBL" id="JACCBU010000001">
    <property type="protein sequence ID" value="NYE71498.1"/>
    <property type="molecule type" value="Genomic_DNA"/>
</dbReference>
<feature type="domain" description="Solute-binding protein family 5" evidence="2">
    <location>
        <begin position="116"/>
        <end position="507"/>
    </location>
</feature>
<feature type="compositionally biased region" description="Basic and acidic residues" evidence="1">
    <location>
        <begin position="58"/>
        <end position="69"/>
    </location>
</feature>
<dbReference type="PIRSF" id="PIRSF002741">
    <property type="entry name" value="MppA"/>
    <property type="match status" value="1"/>
</dbReference>
<dbReference type="SUPFAM" id="SSF53850">
    <property type="entry name" value="Periplasmic binding protein-like II"/>
    <property type="match status" value="1"/>
</dbReference>
<protein>
    <submittedName>
        <fullName evidence="3">Peptide/nickel transport system substrate-binding protein</fullName>
    </submittedName>
</protein>
<dbReference type="InterPro" id="IPR039424">
    <property type="entry name" value="SBP_5"/>
</dbReference>
<dbReference type="CDD" id="cd08509">
    <property type="entry name" value="PBP2_TmCBP_oligosaccharides_like"/>
    <property type="match status" value="1"/>
</dbReference>
<evidence type="ECO:0000313" key="4">
    <source>
        <dbReference type="Proteomes" id="UP000569914"/>
    </source>
</evidence>
<dbReference type="InterPro" id="IPR000914">
    <property type="entry name" value="SBP_5_dom"/>
</dbReference>
<dbReference type="Gene3D" id="3.40.190.10">
    <property type="entry name" value="Periplasmic binding protein-like II"/>
    <property type="match status" value="1"/>
</dbReference>
<organism evidence="3 4">
    <name type="scientific">Microlunatus parietis</name>
    <dbReference type="NCBI Taxonomy" id="682979"/>
    <lineage>
        <taxon>Bacteria</taxon>
        <taxon>Bacillati</taxon>
        <taxon>Actinomycetota</taxon>
        <taxon>Actinomycetes</taxon>
        <taxon>Propionibacteriales</taxon>
        <taxon>Propionibacteriaceae</taxon>
        <taxon>Microlunatus</taxon>
    </lineage>
</organism>
<dbReference type="RefSeq" id="WP_179751678.1">
    <property type="nucleotide sequence ID" value="NZ_JACCBU010000001.1"/>
</dbReference>
<dbReference type="InterPro" id="IPR006311">
    <property type="entry name" value="TAT_signal"/>
</dbReference>